<dbReference type="Proteomes" id="UP000324758">
    <property type="component" value="Unassembled WGS sequence"/>
</dbReference>
<evidence type="ECO:0000256" key="3">
    <source>
        <dbReference type="ARBA" id="ARBA00022692"/>
    </source>
</evidence>
<dbReference type="EMBL" id="VSSS01000021">
    <property type="protein sequence ID" value="TYL96149.1"/>
    <property type="molecule type" value="Genomic_DNA"/>
</dbReference>
<dbReference type="OrthoDB" id="106838at2"/>
<evidence type="ECO:0000256" key="4">
    <source>
        <dbReference type="ARBA" id="ARBA00022989"/>
    </source>
</evidence>
<comment type="similarity">
    <text evidence="2">Belongs to the autoinducer-2 exporter (AI-2E) (TC 2.A.86) family.</text>
</comment>
<accession>A0A5D3KKT5</accession>
<evidence type="ECO:0000313" key="8">
    <source>
        <dbReference type="EMBL" id="TYL96149.1"/>
    </source>
</evidence>
<feature type="transmembrane region" description="Helical" evidence="7">
    <location>
        <begin position="340"/>
        <end position="370"/>
    </location>
</feature>
<gene>
    <name evidence="8" type="ORF">FXB40_12580</name>
</gene>
<feature type="region of interest" description="Disordered" evidence="6">
    <location>
        <begin position="1"/>
        <end position="37"/>
    </location>
</feature>
<proteinExistence type="inferred from homology"/>
<comment type="caution">
    <text evidence="8">The sequence shown here is derived from an EMBL/GenBank/DDBJ whole genome shotgun (WGS) entry which is preliminary data.</text>
</comment>
<feature type="transmembrane region" description="Helical" evidence="7">
    <location>
        <begin position="273"/>
        <end position="301"/>
    </location>
</feature>
<feature type="transmembrane region" description="Helical" evidence="7">
    <location>
        <begin position="308"/>
        <end position="328"/>
    </location>
</feature>
<keyword evidence="3 7" id="KW-0812">Transmembrane</keyword>
<feature type="transmembrane region" description="Helical" evidence="7">
    <location>
        <begin position="246"/>
        <end position="267"/>
    </location>
</feature>
<feature type="transmembrane region" description="Helical" evidence="7">
    <location>
        <begin position="44"/>
        <end position="61"/>
    </location>
</feature>
<evidence type="ECO:0000256" key="2">
    <source>
        <dbReference type="ARBA" id="ARBA00009773"/>
    </source>
</evidence>
<feature type="transmembrane region" description="Helical" evidence="7">
    <location>
        <begin position="96"/>
        <end position="120"/>
    </location>
</feature>
<sequence>MGRANPSVSRKKPSGLKSVDSKEKAPAKPGHKPLPLGSDARKNARVVFALAIVALSLWTAAGFLSALIWATILAIALWPLYTAFATRLTSGPSGWAAFAFTCFVAIILFTPMSLAIYQVAQQSGDIADWLKKARESGIEVPDWIARFPIAAEIAQQWWRANLSDPQAANGWLKAISADSASDLFNTLGGQLLHRMFMLFFSLVALFVLLSNGRSVASRFLETSERILGHPGEGVVEKIVDSIRGTVNGTVVVAVGEGLLIGVGYLVAGVPNAVMFTIFTTAFAMLPFGAWAAFSAAALTLISNGNEAAAAGVFCWGAVIMLAGDHFVWPVLVGGSARLPFLFAFVGIFGGLAAFGLIGLFLGPVVMAALLTVWREWVFRPVAATQFD</sequence>
<evidence type="ECO:0000256" key="7">
    <source>
        <dbReference type="SAM" id="Phobius"/>
    </source>
</evidence>
<organism evidence="8 9">
    <name type="scientific">Bradyrhizobium rifense</name>
    <dbReference type="NCBI Taxonomy" id="515499"/>
    <lineage>
        <taxon>Bacteria</taxon>
        <taxon>Pseudomonadati</taxon>
        <taxon>Pseudomonadota</taxon>
        <taxon>Alphaproteobacteria</taxon>
        <taxon>Hyphomicrobiales</taxon>
        <taxon>Nitrobacteraceae</taxon>
        <taxon>Bradyrhizobium</taxon>
    </lineage>
</organism>
<protein>
    <submittedName>
        <fullName evidence="8">AI-2E family transporter</fullName>
    </submittedName>
</protein>
<dbReference type="InterPro" id="IPR002549">
    <property type="entry name" value="AI-2E-like"/>
</dbReference>
<feature type="transmembrane region" description="Helical" evidence="7">
    <location>
        <begin position="191"/>
        <end position="209"/>
    </location>
</feature>
<dbReference type="Pfam" id="PF01594">
    <property type="entry name" value="AI-2E_transport"/>
    <property type="match status" value="1"/>
</dbReference>
<evidence type="ECO:0000313" key="9">
    <source>
        <dbReference type="Proteomes" id="UP000324758"/>
    </source>
</evidence>
<dbReference type="AlphaFoldDB" id="A0A5D3KKT5"/>
<dbReference type="PANTHER" id="PTHR21716:SF61">
    <property type="entry name" value="BLR8064 PROTEIN"/>
    <property type="match status" value="1"/>
</dbReference>
<name>A0A5D3KKT5_9BRAD</name>
<evidence type="ECO:0000256" key="1">
    <source>
        <dbReference type="ARBA" id="ARBA00004141"/>
    </source>
</evidence>
<comment type="subcellular location">
    <subcellularLocation>
        <location evidence="1">Membrane</location>
        <topology evidence="1">Multi-pass membrane protein</topology>
    </subcellularLocation>
</comment>
<dbReference type="PANTHER" id="PTHR21716">
    <property type="entry name" value="TRANSMEMBRANE PROTEIN"/>
    <property type="match status" value="1"/>
</dbReference>
<reference evidence="8 9" key="1">
    <citation type="submission" date="2019-08" db="EMBL/GenBank/DDBJ databases">
        <title>Bradyrhizobium hipponensis sp. nov., a rhizobium isolated from a Lupinus angustifolius root nodule in Tunisia.</title>
        <authorList>
            <person name="Off K."/>
            <person name="Rejili M."/>
            <person name="Mars M."/>
            <person name="Brachmann A."/>
            <person name="Marin M."/>
        </authorList>
    </citation>
    <scope>NUCLEOTIDE SEQUENCE [LARGE SCALE GENOMIC DNA]</scope>
    <source>
        <strain evidence="8 9">CTAW71</strain>
    </source>
</reference>
<dbReference type="GO" id="GO:0016020">
    <property type="term" value="C:membrane"/>
    <property type="evidence" value="ECO:0007669"/>
    <property type="project" value="UniProtKB-SubCell"/>
</dbReference>
<keyword evidence="9" id="KW-1185">Reference proteome</keyword>
<evidence type="ECO:0000256" key="5">
    <source>
        <dbReference type="ARBA" id="ARBA00023136"/>
    </source>
</evidence>
<keyword evidence="4 7" id="KW-1133">Transmembrane helix</keyword>
<keyword evidence="5 7" id="KW-0472">Membrane</keyword>
<evidence type="ECO:0000256" key="6">
    <source>
        <dbReference type="SAM" id="MobiDB-lite"/>
    </source>
</evidence>